<keyword evidence="3" id="KW-0067">ATP-binding</keyword>
<comment type="caution">
    <text evidence="6">The sequence shown here is derived from an EMBL/GenBank/DDBJ whole genome shotgun (WGS) entry which is preliminary data.</text>
</comment>
<reference evidence="6 7" key="1">
    <citation type="submission" date="2016-10" db="EMBL/GenBank/DDBJ databases">
        <authorList>
            <person name="Varghese N."/>
        </authorList>
    </citation>
    <scope>NUCLEOTIDE SEQUENCE [LARGE SCALE GENOMIC DNA]</scope>
    <source>
        <strain evidence="6 7">KA00225</strain>
    </source>
</reference>
<dbReference type="InterPro" id="IPR027417">
    <property type="entry name" value="P-loop_NTPase"/>
</dbReference>
<dbReference type="CDD" id="cd03255">
    <property type="entry name" value="ABC_MJ0796_LolCDE_FtsE"/>
    <property type="match status" value="1"/>
</dbReference>
<dbReference type="GO" id="GO:0005524">
    <property type="term" value="F:ATP binding"/>
    <property type="evidence" value="ECO:0007669"/>
    <property type="project" value="UniProtKB-KW"/>
</dbReference>
<dbReference type="AlphaFoldDB" id="A0A2K1SUD5"/>
<accession>A0A2K1SUD5</accession>
<dbReference type="PROSITE" id="PS50893">
    <property type="entry name" value="ABC_TRANSPORTER_2"/>
    <property type="match status" value="1"/>
</dbReference>
<dbReference type="GO" id="GO:0016887">
    <property type="term" value="F:ATP hydrolysis activity"/>
    <property type="evidence" value="ECO:0007669"/>
    <property type="project" value="InterPro"/>
</dbReference>
<dbReference type="GO" id="GO:0005886">
    <property type="term" value="C:plasma membrane"/>
    <property type="evidence" value="ECO:0007669"/>
    <property type="project" value="TreeGrafter"/>
</dbReference>
<protein>
    <submittedName>
        <fullName evidence="6">Macrolide ABC transporter substrate-binding protein</fullName>
    </submittedName>
</protein>
<evidence type="ECO:0000256" key="4">
    <source>
        <dbReference type="SAM" id="MobiDB-lite"/>
    </source>
</evidence>
<gene>
    <name evidence="6" type="ORF">BFS05_03520</name>
</gene>
<proteinExistence type="predicted"/>
<dbReference type="InterPro" id="IPR003439">
    <property type="entry name" value="ABC_transporter-like_ATP-bd"/>
</dbReference>
<dbReference type="PANTHER" id="PTHR24220:SF662">
    <property type="entry name" value="ABC TRANSPORTER ATP-BINDING PROTEIN"/>
    <property type="match status" value="1"/>
</dbReference>
<evidence type="ECO:0000313" key="6">
    <source>
        <dbReference type="EMBL" id="PNS43139.1"/>
    </source>
</evidence>
<dbReference type="InterPro" id="IPR003593">
    <property type="entry name" value="AAA+_ATPase"/>
</dbReference>
<dbReference type="RefSeq" id="WP_103084630.1">
    <property type="nucleotide sequence ID" value="NZ_JBLLPO010000003.1"/>
</dbReference>
<dbReference type="SMART" id="SM00382">
    <property type="entry name" value="AAA"/>
    <property type="match status" value="1"/>
</dbReference>
<feature type="region of interest" description="Disordered" evidence="4">
    <location>
        <begin position="1"/>
        <end position="21"/>
    </location>
</feature>
<dbReference type="Gene3D" id="3.40.50.300">
    <property type="entry name" value="P-loop containing nucleotide triphosphate hydrolases"/>
    <property type="match status" value="1"/>
</dbReference>
<evidence type="ECO:0000313" key="7">
    <source>
        <dbReference type="Proteomes" id="UP000236146"/>
    </source>
</evidence>
<keyword evidence="1" id="KW-0813">Transport</keyword>
<dbReference type="Proteomes" id="UP000236146">
    <property type="component" value="Unassembled WGS sequence"/>
</dbReference>
<feature type="domain" description="ABC transporter" evidence="5">
    <location>
        <begin position="30"/>
        <end position="279"/>
    </location>
</feature>
<feature type="compositionally biased region" description="Basic and acidic residues" evidence="4">
    <location>
        <begin position="1"/>
        <end position="15"/>
    </location>
</feature>
<evidence type="ECO:0000256" key="3">
    <source>
        <dbReference type="ARBA" id="ARBA00022840"/>
    </source>
</evidence>
<dbReference type="InterPro" id="IPR017911">
    <property type="entry name" value="MacB-like_ATP-bd"/>
</dbReference>
<keyword evidence="2" id="KW-0547">Nucleotide-binding</keyword>
<dbReference type="InterPro" id="IPR015854">
    <property type="entry name" value="ABC_transpr_LolD-like"/>
</dbReference>
<dbReference type="PANTHER" id="PTHR24220">
    <property type="entry name" value="IMPORT ATP-BINDING PROTEIN"/>
    <property type="match status" value="1"/>
</dbReference>
<sequence>MSESKSYREFHKDTDSEINSDSASDANEIVKITRVTRNFVRRKKTFAAVDNVSFSLKSGEFAAIVGKSGNGKTTFINIVAGLLKPSHGSVKICGCDISSANCTDDEISELRARNIGYVSQTHTLMPNLTVCANVMLPMYILEDFDKAGGDTGNKSDKSTENTTESYMDKVVALLKKLDIEDLLWCYPKELSGGEVKRVMIARAMMTNPKLLIFDEPTGDLDSEHTLVVIDMLRDAAAKGAAVLVVTHDNQVADCADRVYSMDSGVITFAPQSTISNVAYF</sequence>
<evidence type="ECO:0000259" key="5">
    <source>
        <dbReference type="PROSITE" id="PS50893"/>
    </source>
</evidence>
<dbReference type="EMBL" id="MNLH01000003">
    <property type="protein sequence ID" value="PNS43139.1"/>
    <property type="molecule type" value="Genomic_DNA"/>
</dbReference>
<dbReference type="GO" id="GO:0022857">
    <property type="term" value="F:transmembrane transporter activity"/>
    <property type="evidence" value="ECO:0007669"/>
    <property type="project" value="TreeGrafter"/>
</dbReference>
<evidence type="ECO:0000256" key="1">
    <source>
        <dbReference type="ARBA" id="ARBA00022448"/>
    </source>
</evidence>
<dbReference type="Pfam" id="PF00005">
    <property type="entry name" value="ABC_tran"/>
    <property type="match status" value="1"/>
</dbReference>
<organism evidence="6 7">
    <name type="scientific">Gardnerella vaginalis</name>
    <dbReference type="NCBI Taxonomy" id="2702"/>
    <lineage>
        <taxon>Bacteria</taxon>
        <taxon>Bacillati</taxon>
        <taxon>Actinomycetota</taxon>
        <taxon>Actinomycetes</taxon>
        <taxon>Bifidobacteriales</taxon>
        <taxon>Bifidobacteriaceae</taxon>
        <taxon>Gardnerella</taxon>
    </lineage>
</organism>
<dbReference type="SUPFAM" id="SSF52540">
    <property type="entry name" value="P-loop containing nucleoside triphosphate hydrolases"/>
    <property type="match status" value="1"/>
</dbReference>
<dbReference type="OrthoDB" id="9802264at2"/>
<evidence type="ECO:0000256" key="2">
    <source>
        <dbReference type="ARBA" id="ARBA00022741"/>
    </source>
</evidence>
<name>A0A2K1SUD5_GARVA</name>